<dbReference type="InterPro" id="IPR011528">
    <property type="entry name" value="NERD"/>
</dbReference>
<keyword evidence="1" id="KW-0472">Membrane</keyword>
<evidence type="ECO:0000259" key="2">
    <source>
        <dbReference type="Pfam" id="PF08378"/>
    </source>
</evidence>
<keyword evidence="1" id="KW-1133">Transmembrane helix</keyword>
<sequence>MLVRVQNAAGTLAERNLIDWLRTWKGPGDPQGVATVNCSLFYADRLHQFDAVIWTPTTCVVIEAEALIERVSGDLEVPLNGPWRVGGHVVSFEGGERGTPLDRSREHTHALQNWLAERGLGQRVVQGVVVVVPPHGANPTIRQLWNDPGFQVVLGDDPRRLADCLTALTSQGRAQWTVNEVALTFRGLGILPYLPAPQDLVAEGFGGPVDTTLWYGGPQQAQAEAFLEEQAHADQSYGLPAAITMPWYSPWNLYPKEADRIDPGRAVLRILLAIGMLVGAAWVVWFVISLVLNFGPG</sequence>
<dbReference type="Proteomes" id="UP000215506">
    <property type="component" value="Unassembled WGS sequence"/>
</dbReference>
<protein>
    <recommendedName>
        <fullName evidence="2">NERD domain-containing protein</fullName>
    </recommendedName>
</protein>
<dbReference type="AlphaFoldDB" id="A0A231H2M4"/>
<proteinExistence type="predicted"/>
<evidence type="ECO:0000313" key="3">
    <source>
        <dbReference type="EMBL" id="OXR43092.1"/>
    </source>
</evidence>
<gene>
    <name evidence="3" type="ORF">B7C42_04978</name>
</gene>
<dbReference type="EMBL" id="NGAF01000011">
    <property type="protein sequence ID" value="OXR43092.1"/>
    <property type="molecule type" value="Genomic_DNA"/>
</dbReference>
<evidence type="ECO:0000256" key="1">
    <source>
        <dbReference type="SAM" id="Phobius"/>
    </source>
</evidence>
<feature type="domain" description="NERD" evidence="2">
    <location>
        <begin position="10"/>
        <end position="131"/>
    </location>
</feature>
<feature type="transmembrane region" description="Helical" evidence="1">
    <location>
        <begin position="270"/>
        <end position="292"/>
    </location>
</feature>
<reference evidence="3 4" key="1">
    <citation type="submission" date="2017-07" db="EMBL/GenBank/DDBJ databases">
        <title>First draft Genome Sequence of Nocardia cerradoensis isolated from human infection.</title>
        <authorList>
            <person name="Carrasco G."/>
        </authorList>
    </citation>
    <scope>NUCLEOTIDE SEQUENCE [LARGE SCALE GENOMIC DNA]</scope>
    <source>
        <strain evidence="3 4">CNM20130759</strain>
    </source>
</reference>
<keyword evidence="1" id="KW-0812">Transmembrane</keyword>
<organism evidence="3 4">
    <name type="scientific">Nocardia cerradoensis</name>
    <dbReference type="NCBI Taxonomy" id="85688"/>
    <lineage>
        <taxon>Bacteria</taxon>
        <taxon>Bacillati</taxon>
        <taxon>Actinomycetota</taxon>
        <taxon>Actinomycetes</taxon>
        <taxon>Mycobacteriales</taxon>
        <taxon>Nocardiaceae</taxon>
        <taxon>Nocardia</taxon>
    </lineage>
</organism>
<evidence type="ECO:0000313" key="4">
    <source>
        <dbReference type="Proteomes" id="UP000215506"/>
    </source>
</evidence>
<accession>A0A231H2M4</accession>
<keyword evidence="4" id="KW-1185">Reference proteome</keyword>
<name>A0A231H2M4_9NOCA</name>
<comment type="caution">
    <text evidence="3">The sequence shown here is derived from an EMBL/GenBank/DDBJ whole genome shotgun (WGS) entry which is preliminary data.</text>
</comment>
<dbReference type="RefSeq" id="WP_039777923.1">
    <property type="nucleotide sequence ID" value="NZ_JAAXOR010000001.1"/>
</dbReference>
<dbReference type="Pfam" id="PF08378">
    <property type="entry name" value="NERD"/>
    <property type="match status" value="1"/>
</dbReference>